<dbReference type="GO" id="GO:0010024">
    <property type="term" value="P:phytochromobilin biosynthetic process"/>
    <property type="evidence" value="ECO:0007669"/>
    <property type="project" value="InterPro"/>
</dbReference>
<dbReference type="Gene3D" id="3.40.1500.20">
    <property type="match status" value="1"/>
</dbReference>
<keyword evidence="2" id="KW-0560">Oxidoreductase</keyword>
<name>A0AAE0BVC3_9CHLO</name>
<dbReference type="GO" id="GO:0016636">
    <property type="term" value="F:oxidoreductase activity, acting on the CH-CH group of donors, iron-sulfur protein as acceptor"/>
    <property type="evidence" value="ECO:0007669"/>
    <property type="project" value="InterPro"/>
</dbReference>
<dbReference type="InterPro" id="IPR009249">
    <property type="entry name" value="Ferredoxin-dep_bilin_Rdtase"/>
</dbReference>
<organism evidence="3 4">
    <name type="scientific">Cymbomonas tetramitiformis</name>
    <dbReference type="NCBI Taxonomy" id="36881"/>
    <lineage>
        <taxon>Eukaryota</taxon>
        <taxon>Viridiplantae</taxon>
        <taxon>Chlorophyta</taxon>
        <taxon>Pyramimonadophyceae</taxon>
        <taxon>Pyramimonadales</taxon>
        <taxon>Pyramimonadaceae</taxon>
        <taxon>Cymbomonas</taxon>
    </lineage>
</organism>
<dbReference type="AlphaFoldDB" id="A0AAE0BVC3"/>
<dbReference type="PANTHER" id="PTHR34557:SF1">
    <property type="entry name" value="PHYTOCHROMOBILIN:FERREDOXIN OXIDOREDUCTASE, CHLOROPLASTIC"/>
    <property type="match status" value="1"/>
</dbReference>
<evidence type="ECO:0000256" key="2">
    <source>
        <dbReference type="ARBA" id="ARBA00023002"/>
    </source>
</evidence>
<protein>
    <recommendedName>
        <fullName evidence="5">Phycocyanobilin:ferredoxin oxidoreductase</fullName>
    </recommendedName>
</protein>
<sequence>MAPLLGTVSEVSRVDVPSEFSSVTLADEASELQIENIILQTPQFRKLHLEVARSDAGLQVVHCVMFPRAEFDLPLFSLDMVGFGDRITLLILDLCPVTPDLSLPAAYGPSLESLQRELLAEVPRRGTPDWGKAIFSEHCMLLSPSTSEHVANFIEYVRATLAMHLQHSLSSQPDKELRAQNCAGQKRFCEFQLKNDKTRRILAKSKGEDWANRYMDDILFDMHNIQ</sequence>
<gene>
    <name evidence="3" type="ORF">CYMTET_47565</name>
</gene>
<dbReference type="PANTHER" id="PTHR34557">
    <property type="entry name" value="PHYTOCHROMOBILIN:FERREDOXIN OXIDOREDUCTASE, CHLOROPLASTIC"/>
    <property type="match status" value="1"/>
</dbReference>
<dbReference type="Pfam" id="PF05996">
    <property type="entry name" value="Fe_bilin_red"/>
    <property type="match status" value="1"/>
</dbReference>
<reference evidence="3 4" key="1">
    <citation type="journal article" date="2015" name="Genome Biol. Evol.">
        <title>Comparative Genomics of a Bacterivorous Green Alga Reveals Evolutionary Causalities and Consequences of Phago-Mixotrophic Mode of Nutrition.</title>
        <authorList>
            <person name="Burns J.A."/>
            <person name="Paasch A."/>
            <person name="Narechania A."/>
            <person name="Kim E."/>
        </authorList>
    </citation>
    <scope>NUCLEOTIDE SEQUENCE [LARGE SCALE GENOMIC DNA]</scope>
    <source>
        <strain evidence="3 4">PLY_AMNH</strain>
    </source>
</reference>
<comment type="similarity">
    <text evidence="1">Belongs to the HY2 family.</text>
</comment>
<evidence type="ECO:0008006" key="5">
    <source>
        <dbReference type="Google" id="ProtNLM"/>
    </source>
</evidence>
<accession>A0AAE0BVC3</accession>
<comment type="caution">
    <text evidence="3">The sequence shown here is derived from an EMBL/GenBank/DDBJ whole genome shotgun (WGS) entry which is preliminary data.</text>
</comment>
<dbReference type="EMBL" id="LGRX02033123">
    <property type="protein sequence ID" value="KAK3242759.1"/>
    <property type="molecule type" value="Genomic_DNA"/>
</dbReference>
<evidence type="ECO:0000256" key="1">
    <source>
        <dbReference type="ARBA" id="ARBA00006908"/>
    </source>
</evidence>
<dbReference type="GO" id="GO:0050897">
    <property type="term" value="F:cobalt ion binding"/>
    <property type="evidence" value="ECO:0007669"/>
    <property type="project" value="InterPro"/>
</dbReference>
<proteinExistence type="inferred from homology"/>
<dbReference type="Proteomes" id="UP001190700">
    <property type="component" value="Unassembled WGS sequence"/>
</dbReference>
<keyword evidence="4" id="KW-1185">Reference proteome</keyword>
<evidence type="ECO:0000313" key="4">
    <source>
        <dbReference type="Proteomes" id="UP001190700"/>
    </source>
</evidence>
<evidence type="ECO:0000313" key="3">
    <source>
        <dbReference type="EMBL" id="KAK3242759.1"/>
    </source>
</evidence>